<evidence type="ECO:0000256" key="12">
    <source>
        <dbReference type="SAM" id="MobiDB-lite"/>
    </source>
</evidence>
<name>A0A9X4H6V5_9FIRM</name>
<evidence type="ECO:0000256" key="7">
    <source>
        <dbReference type="ARBA" id="ARBA00038437"/>
    </source>
</evidence>
<dbReference type="SMART" id="SM00487">
    <property type="entry name" value="DEXDc"/>
    <property type="match status" value="1"/>
</dbReference>
<dbReference type="InterPro" id="IPR014014">
    <property type="entry name" value="RNA_helicase_DEAD_Q_motif"/>
</dbReference>
<keyword evidence="5 11" id="KW-0347">Helicase</keyword>
<feature type="short sequence motif" description="Q motif" evidence="10">
    <location>
        <begin position="2"/>
        <end position="30"/>
    </location>
</feature>
<dbReference type="GO" id="GO:0005524">
    <property type="term" value="F:ATP binding"/>
    <property type="evidence" value="ECO:0007669"/>
    <property type="project" value="UniProtKB-KW"/>
</dbReference>
<dbReference type="Proteomes" id="UP001154312">
    <property type="component" value="Unassembled WGS sequence"/>
</dbReference>
<evidence type="ECO:0000256" key="11">
    <source>
        <dbReference type="RuleBase" id="RU000492"/>
    </source>
</evidence>
<comment type="similarity">
    <text evidence="7 11">Belongs to the DEAD box helicase family.</text>
</comment>
<dbReference type="GO" id="GO:0005840">
    <property type="term" value="C:ribosome"/>
    <property type="evidence" value="ECO:0007669"/>
    <property type="project" value="TreeGrafter"/>
</dbReference>
<reference evidence="16" key="1">
    <citation type="submission" date="2022-02" db="EMBL/GenBank/DDBJ databases">
        <authorList>
            <person name="Leng L."/>
        </authorList>
    </citation>
    <scope>NUCLEOTIDE SEQUENCE</scope>
    <source>
        <strain evidence="16">JI</strain>
    </source>
</reference>
<dbReference type="AlphaFoldDB" id="A0A9X4H6V5"/>
<dbReference type="EMBL" id="JAKOAV010000035">
    <property type="protein sequence ID" value="MDF9409602.1"/>
    <property type="molecule type" value="Genomic_DNA"/>
</dbReference>
<dbReference type="RefSeq" id="WP_277445093.1">
    <property type="nucleotide sequence ID" value="NZ_JAKOAV010000035.1"/>
</dbReference>
<dbReference type="InterPro" id="IPR011545">
    <property type="entry name" value="DEAD/DEAH_box_helicase_dom"/>
</dbReference>
<dbReference type="InterPro" id="IPR014001">
    <property type="entry name" value="Helicase_ATP-bd"/>
</dbReference>
<keyword evidence="17" id="KW-1185">Reference proteome</keyword>
<dbReference type="InterPro" id="IPR044742">
    <property type="entry name" value="DEAD/DEAH_RhlB"/>
</dbReference>
<feature type="domain" description="DEAD-box RNA helicase Q" evidence="15">
    <location>
        <begin position="2"/>
        <end position="30"/>
    </location>
</feature>
<dbReference type="InterPro" id="IPR050547">
    <property type="entry name" value="DEAD_box_RNA_helicases"/>
</dbReference>
<evidence type="ECO:0000256" key="2">
    <source>
        <dbReference type="ARBA" id="ARBA00022490"/>
    </source>
</evidence>
<dbReference type="GO" id="GO:0005829">
    <property type="term" value="C:cytosol"/>
    <property type="evidence" value="ECO:0007669"/>
    <property type="project" value="TreeGrafter"/>
</dbReference>
<dbReference type="GO" id="GO:0009409">
    <property type="term" value="P:response to cold"/>
    <property type="evidence" value="ECO:0007669"/>
    <property type="project" value="TreeGrafter"/>
</dbReference>
<evidence type="ECO:0000256" key="1">
    <source>
        <dbReference type="ARBA" id="ARBA00012552"/>
    </source>
</evidence>
<accession>A0A9X4H6V5</accession>
<dbReference type="FunFam" id="3.40.50.300:FF:000108">
    <property type="entry name" value="ATP-dependent RNA helicase RhlE"/>
    <property type="match status" value="1"/>
</dbReference>
<dbReference type="PROSITE" id="PS51194">
    <property type="entry name" value="HELICASE_CTER"/>
    <property type="match status" value="1"/>
</dbReference>
<dbReference type="InterPro" id="IPR027417">
    <property type="entry name" value="P-loop_NTPase"/>
</dbReference>
<evidence type="ECO:0000256" key="9">
    <source>
        <dbReference type="ARBA" id="ARBA00067932"/>
    </source>
</evidence>
<dbReference type="CDD" id="cd00268">
    <property type="entry name" value="DEADc"/>
    <property type="match status" value="1"/>
</dbReference>
<gene>
    <name evidence="16" type="ORF">L7E55_14790</name>
</gene>
<dbReference type="PROSITE" id="PS00039">
    <property type="entry name" value="DEAD_ATP_HELICASE"/>
    <property type="match status" value="1"/>
</dbReference>
<dbReference type="Gene3D" id="3.40.50.300">
    <property type="entry name" value="P-loop containing nucleotide triphosphate hydrolases"/>
    <property type="match status" value="2"/>
</dbReference>
<dbReference type="GO" id="GO:0016787">
    <property type="term" value="F:hydrolase activity"/>
    <property type="evidence" value="ECO:0007669"/>
    <property type="project" value="UniProtKB-KW"/>
</dbReference>
<evidence type="ECO:0000256" key="5">
    <source>
        <dbReference type="ARBA" id="ARBA00022806"/>
    </source>
</evidence>
<dbReference type="Pfam" id="PF00270">
    <property type="entry name" value="DEAD"/>
    <property type="match status" value="1"/>
</dbReference>
<evidence type="ECO:0000313" key="17">
    <source>
        <dbReference type="Proteomes" id="UP001154312"/>
    </source>
</evidence>
<feature type="compositionally biased region" description="Basic residues" evidence="12">
    <location>
        <begin position="474"/>
        <end position="483"/>
    </location>
</feature>
<sequence length="483" mass="54184">MATFSDFGLTGPVMRSINNMGFEEATPIQEKAIPMGLNGKDLIGQAHTGTGKTAAFGIPMIEFFDVEREPIQGIVITPTRELAIQVAEELNKIGQVKGIRTLPIYGGQDITRQVRALKNRPHIIVGTPGRLMDHMRRKTIRLNQVRTVVLDEADEMLNMGFIEDIETILAEVPEERQTLLFSATMPGPIQALARRFMRSPEVIRTEGRQVTVPNTEQSYIEVEERQKFDVFCRLMDIQSPDRSIVFGRTKRRVDEISEALIKRGYSAEALHGDLAQSKRDFVMRRFREGTVEVLVATDVAARGLDISDVTHIYNFDIPQDPEGYVHRIGRTGRAGKAGKAITFVTPREIHHLKIIEKMTGGKITRKPIPTIKEAIEWQQRQAIDRLLLAVENGDTGNYKGLAEGLLKENDAVTLLAAALKALTKESDRTPVILTEERPLRVRQNKNKIASQRERGYFRGGSGKKSADRTGGFKGKNRFGNRTY</sequence>
<dbReference type="Pfam" id="PF00271">
    <property type="entry name" value="Helicase_C"/>
    <property type="match status" value="1"/>
</dbReference>
<keyword evidence="3 11" id="KW-0547">Nucleotide-binding</keyword>
<organism evidence="16 17">
    <name type="scientific">Pelotomaculum isophthalicicum JI</name>
    <dbReference type="NCBI Taxonomy" id="947010"/>
    <lineage>
        <taxon>Bacteria</taxon>
        <taxon>Bacillati</taxon>
        <taxon>Bacillota</taxon>
        <taxon>Clostridia</taxon>
        <taxon>Eubacteriales</taxon>
        <taxon>Desulfotomaculaceae</taxon>
        <taxon>Pelotomaculum</taxon>
    </lineage>
</organism>
<dbReference type="PANTHER" id="PTHR47963">
    <property type="entry name" value="DEAD-BOX ATP-DEPENDENT RNA HELICASE 47, MITOCHONDRIAL"/>
    <property type="match status" value="1"/>
</dbReference>
<evidence type="ECO:0000259" key="15">
    <source>
        <dbReference type="PROSITE" id="PS51195"/>
    </source>
</evidence>
<keyword evidence="6 11" id="KW-0067">ATP-binding</keyword>
<dbReference type="SUPFAM" id="SSF52540">
    <property type="entry name" value="P-loop containing nucleoside triphosphate hydrolases"/>
    <property type="match status" value="1"/>
</dbReference>
<comment type="catalytic activity">
    <reaction evidence="8">
        <text>ATP + H2O = ADP + phosphate + H(+)</text>
        <dbReference type="Rhea" id="RHEA:13065"/>
        <dbReference type="ChEBI" id="CHEBI:15377"/>
        <dbReference type="ChEBI" id="CHEBI:15378"/>
        <dbReference type="ChEBI" id="CHEBI:30616"/>
        <dbReference type="ChEBI" id="CHEBI:43474"/>
        <dbReference type="ChEBI" id="CHEBI:456216"/>
        <dbReference type="EC" id="3.6.4.13"/>
    </reaction>
</comment>
<dbReference type="GO" id="GO:0033592">
    <property type="term" value="F:RNA strand annealing activity"/>
    <property type="evidence" value="ECO:0007669"/>
    <property type="project" value="TreeGrafter"/>
</dbReference>
<keyword evidence="2" id="KW-0963">Cytoplasm</keyword>
<dbReference type="SMART" id="SM00490">
    <property type="entry name" value="HELICc"/>
    <property type="match status" value="1"/>
</dbReference>
<comment type="caution">
    <text evidence="16">The sequence shown here is derived from an EMBL/GenBank/DDBJ whole genome shotgun (WGS) entry which is preliminary data.</text>
</comment>
<dbReference type="GO" id="GO:0003724">
    <property type="term" value="F:RNA helicase activity"/>
    <property type="evidence" value="ECO:0007669"/>
    <property type="project" value="UniProtKB-EC"/>
</dbReference>
<feature type="domain" description="Helicase C-terminal" evidence="14">
    <location>
        <begin position="214"/>
        <end position="379"/>
    </location>
</feature>
<evidence type="ECO:0000256" key="4">
    <source>
        <dbReference type="ARBA" id="ARBA00022801"/>
    </source>
</evidence>
<keyword evidence="4 11" id="KW-0378">Hydrolase</keyword>
<evidence type="ECO:0000256" key="8">
    <source>
        <dbReference type="ARBA" id="ARBA00047984"/>
    </source>
</evidence>
<dbReference type="InterPro" id="IPR001650">
    <property type="entry name" value="Helicase_C-like"/>
</dbReference>
<dbReference type="EC" id="3.6.4.13" evidence="1"/>
<dbReference type="PANTHER" id="PTHR47963:SF5">
    <property type="entry name" value="DEAD-BOX ATP-DEPENDENT RNA HELICASE CSHA"/>
    <property type="match status" value="1"/>
</dbReference>
<evidence type="ECO:0000256" key="3">
    <source>
        <dbReference type="ARBA" id="ARBA00022741"/>
    </source>
</evidence>
<dbReference type="PROSITE" id="PS51192">
    <property type="entry name" value="HELICASE_ATP_BIND_1"/>
    <property type="match status" value="1"/>
</dbReference>
<feature type="domain" description="Helicase ATP-binding" evidence="13">
    <location>
        <begin position="33"/>
        <end position="203"/>
    </location>
</feature>
<feature type="region of interest" description="Disordered" evidence="12">
    <location>
        <begin position="445"/>
        <end position="483"/>
    </location>
</feature>
<dbReference type="PROSITE" id="PS51195">
    <property type="entry name" value="Q_MOTIF"/>
    <property type="match status" value="1"/>
</dbReference>
<evidence type="ECO:0000259" key="14">
    <source>
        <dbReference type="PROSITE" id="PS51194"/>
    </source>
</evidence>
<dbReference type="InterPro" id="IPR000629">
    <property type="entry name" value="RNA-helicase_DEAD-box_CS"/>
</dbReference>
<evidence type="ECO:0000259" key="13">
    <source>
        <dbReference type="PROSITE" id="PS51192"/>
    </source>
</evidence>
<protein>
    <recommendedName>
        <fullName evidence="9">ATP-dependent RNA helicase CshA</fullName>
        <ecNumber evidence="1">3.6.4.13</ecNumber>
    </recommendedName>
</protein>
<evidence type="ECO:0000256" key="6">
    <source>
        <dbReference type="ARBA" id="ARBA00022840"/>
    </source>
</evidence>
<evidence type="ECO:0000313" key="16">
    <source>
        <dbReference type="EMBL" id="MDF9409602.1"/>
    </source>
</evidence>
<dbReference type="CDD" id="cd18787">
    <property type="entry name" value="SF2_C_DEAD"/>
    <property type="match status" value="1"/>
</dbReference>
<evidence type="ECO:0000256" key="10">
    <source>
        <dbReference type="PROSITE-ProRule" id="PRU00552"/>
    </source>
</evidence>
<proteinExistence type="inferred from homology"/>